<comment type="caution">
    <text evidence="1">The sequence shown here is derived from an EMBL/GenBank/DDBJ whole genome shotgun (WGS) entry which is preliminary data.</text>
</comment>
<dbReference type="Pfam" id="PF04672">
    <property type="entry name" value="Methyltransf_19"/>
    <property type="match status" value="1"/>
</dbReference>
<reference evidence="1 2" key="1">
    <citation type="submission" date="2023-08" db="EMBL/GenBank/DDBJ databases">
        <authorList>
            <person name="Girao M."/>
            <person name="Carvalho M.F."/>
        </authorList>
    </citation>
    <scope>NUCLEOTIDE SEQUENCE [LARGE SCALE GENOMIC DNA]</scope>
    <source>
        <strain evidence="1 2">CT-R113</strain>
    </source>
</reference>
<accession>A0ABU7KFF6</accession>
<dbReference type="GO" id="GO:0032259">
    <property type="term" value="P:methylation"/>
    <property type="evidence" value="ECO:0007669"/>
    <property type="project" value="UniProtKB-KW"/>
</dbReference>
<evidence type="ECO:0000313" key="2">
    <source>
        <dbReference type="Proteomes" id="UP001356095"/>
    </source>
</evidence>
<proteinExistence type="predicted"/>
<organism evidence="1 2">
    <name type="scientific">Nocardiopsis codii</name>
    <dbReference type="NCBI Taxonomy" id="3065942"/>
    <lineage>
        <taxon>Bacteria</taxon>
        <taxon>Bacillati</taxon>
        <taxon>Actinomycetota</taxon>
        <taxon>Actinomycetes</taxon>
        <taxon>Streptosporangiales</taxon>
        <taxon>Nocardiopsidaceae</taxon>
        <taxon>Nocardiopsis</taxon>
    </lineage>
</organism>
<dbReference type="GO" id="GO:0008168">
    <property type="term" value="F:methyltransferase activity"/>
    <property type="evidence" value="ECO:0007669"/>
    <property type="project" value="UniProtKB-KW"/>
</dbReference>
<dbReference type="InterPro" id="IPR006764">
    <property type="entry name" value="SAM_dep_MeTrfase_SAV2177_type"/>
</dbReference>
<name>A0ABU7KFF6_9ACTN</name>
<evidence type="ECO:0000313" key="1">
    <source>
        <dbReference type="EMBL" id="MEE2040961.1"/>
    </source>
</evidence>
<keyword evidence="1" id="KW-0489">Methyltransferase</keyword>
<gene>
    <name evidence="1" type="ORF">Q8791_27440</name>
</gene>
<keyword evidence="1" id="KW-0808">Transferase</keyword>
<dbReference type="EMBL" id="JAUZMY010000038">
    <property type="protein sequence ID" value="MEE2040961.1"/>
    <property type="molecule type" value="Genomic_DNA"/>
</dbReference>
<dbReference type="InterPro" id="IPR029063">
    <property type="entry name" value="SAM-dependent_MTases_sf"/>
</dbReference>
<dbReference type="Proteomes" id="UP001356095">
    <property type="component" value="Unassembled WGS sequence"/>
</dbReference>
<sequence>MTHPEARPPLFDASVPQSARVWNYWSGGKDYYPADKAVADRILETNPHVLEIARAAREFLRRAITRLVEEHGVRQFLGVGSELPTAQDIHVMAQSAAPESRVVYVDDDPLVLAHARALLVGTAEGATGYVDADIRDTAKIVREAARTLDLSRPVAVVLAGVLAHVSDDGEARDLVSGLVEALAPGSFLVVSDDTDVIHHEEMDGMVRQWNASGGRPRVNRTPERIAAFFEGLEMLEPGVVSCPRWRPDPTEVGSVQDVDEYCGVARKP</sequence>
<protein>
    <submittedName>
        <fullName evidence="1">SAM-dependent methyltransferase</fullName>
        <ecNumber evidence="1">2.1.1.-</ecNumber>
    </submittedName>
</protein>
<dbReference type="Gene3D" id="3.40.50.150">
    <property type="entry name" value="Vaccinia Virus protein VP39"/>
    <property type="match status" value="1"/>
</dbReference>
<dbReference type="PIRSF" id="PIRSF017393">
    <property type="entry name" value="MTase_SAV2177"/>
    <property type="match status" value="1"/>
</dbReference>
<dbReference type="RefSeq" id="WP_330094725.1">
    <property type="nucleotide sequence ID" value="NZ_JAUZMY010000038.1"/>
</dbReference>
<keyword evidence="2" id="KW-1185">Reference proteome</keyword>
<dbReference type="EC" id="2.1.1.-" evidence="1"/>
<dbReference type="SUPFAM" id="SSF53335">
    <property type="entry name" value="S-adenosyl-L-methionine-dependent methyltransferases"/>
    <property type="match status" value="1"/>
</dbReference>